<dbReference type="GO" id="GO:0004540">
    <property type="term" value="F:RNA nuclease activity"/>
    <property type="evidence" value="ECO:0007669"/>
    <property type="project" value="InterPro"/>
</dbReference>
<dbReference type="GO" id="GO:0000287">
    <property type="term" value="F:magnesium ion binding"/>
    <property type="evidence" value="ECO:0007669"/>
    <property type="project" value="UniProtKB-UniRule"/>
</dbReference>
<evidence type="ECO:0000256" key="8">
    <source>
        <dbReference type="HAMAP-Rule" id="MF_00265"/>
    </source>
</evidence>
<feature type="binding site" evidence="8">
    <location>
        <position position="5"/>
    </location>
    <ligand>
        <name>Mg(2+)</name>
        <dbReference type="ChEBI" id="CHEBI:18420"/>
    </ligand>
</feature>
<reference evidence="10 11" key="1">
    <citation type="submission" date="2016-10" db="EMBL/GenBank/DDBJ databases">
        <authorList>
            <person name="de Groot N.N."/>
        </authorList>
    </citation>
    <scope>NUCLEOTIDE SEQUENCE [LARGE SCALE GENOMIC DNA]</scope>
    <source>
        <strain evidence="10 11">LMG 24775</strain>
    </source>
</reference>
<comment type="cofactor">
    <cofactor evidence="1 8">
        <name>Mg(2+)</name>
        <dbReference type="ChEBI" id="CHEBI:18420"/>
    </cofactor>
</comment>
<dbReference type="CDD" id="cd18746">
    <property type="entry name" value="PIN_VapC4-5_FitB-like"/>
    <property type="match status" value="1"/>
</dbReference>
<dbReference type="EC" id="3.1.-.-" evidence="8"/>
<dbReference type="GO" id="GO:0090729">
    <property type="term" value="F:toxin activity"/>
    <property type="evidence" value="ECO:0007669"/>
    <property type="project" value="UniProtKB-KW"/>
</dbReference>
<dbReference type="SUPFAM" id="SSF88723">
    <property type="entry name" value="PIN domain-like"/>
    <property type="match status" value="1"/>
</dbReference>
<dbReference type="RefSeq" id="WP_074920466.1">
    <property type="nucleotide sequence ID" value="NZ_CP141274.1"/>
</dbReference>
<evidence type="ECO:0000256" key="5">
    <source>
        <dbReference type="ARBA" id="ARBA00022801"/>
    </source>
</evidence>
<keyword evidence="4 8" id="KW-0479">Metal-binding</keyword>
<evidence type="ECO:0000256" key="6">
    <source>
        <dbReference type="ARBA" id="ARBA00022842"/>
    </source>
</evidence>
<keyword evidence="5 8" id="KW-0378">Hydrolase</keyword>
<protein>
    <recommendedName>
        <fullName evidence="8">Ribonuclease VapC</fullName>
        <shortName evidence="8">RNase VapC</shortName>
        <ecNumber evidence="8">3.1.-.-</ecNumber>
    </recommendedName>
    <alternativeName>
        <fullName evidence="8">Toxin VapC</fullName>
    </alternativeName>
</protein>
<dbReference type="EMBL" id="FNPE01000001">
    <property type="protein sequence ID" value="SDX72965.1"/>
    <property type="molecule type" value="Genomic_DNA"/>
</dbReference>
<evidence type="ECO:0000313" key="10">
    <source>
        <dbReference type="EMBL" id="SDX72965.1"/>
    </source>
</evidence>
<gene>
    <name evidence="8" type="primary">vapC</name>
    <name evidence="10" type="ORF">SAMN05421547_10113</name>
</gene>
<evidence type="ECO:0000256" key="7">
    <source>
        <dbReference type="ARBA" id="ARBA00038093"/>
    </source>
</evidence>
<dbReference type="GO" id="GO:0016787">
    <property type="term" value="F:hydrolase activity"/>
    <property type="evidence" value="ECO:0007669"/>
    <property type="project" value="UniProtKB-KW"/>
</dbReference>
<name>A0A1H3E2Q4_9BURK</name>
<feature type="domain" description="PIN" evidence="9">
    <location>
        <begin position="2"/>
        <end position="122"/>
    </location>
</feature>
<keyword evidence="3 8" id="KW-0540">Nuclease</keyword>
<dbReference type="InterPro" id="IPR029060">
    <property type="entry name" value="PIN-like_dom_sf"/>
</dbReference>
<dbReference type="GeneID" id="94694825"/>
<sequence length="141" mass="15458">MYLVDSNVVSELRKASSGRANDGVVAWAQSVAAESLFISAITLMELEKGVQLKARQDPIAGQVLRRWLVERVFTAFQGRVLSVDAMVAMENAAYHVPAPQPLADSLIAATAKVHGLCVVTRNIKDFEPFQVHGVRVLNPWM</sequence>
<evidence type="ECO:0000256" key="3">
    <source>
        <dbReference type="ARBA" id="ARBA00022722"/>
    </source>
</evidence>
<dbReference type="Pfam" id="PF01850">
    <property type="entry name" value="PIN"/>
    <property type="match status" value="1"/>
</dbReference>
<feature type="binding site" evidence="8">
    <location>
        <position position="104"/>
    </location>
    <ligand>
        <name>Mg(2+)</name>
        <dbReference type="ChEBI" id="CHEBI:18420"/>
    </ligand>
</feature>
<keyword evidence="2 8" id="KW-1277">Toxin-antitoxin system</keyword>
<evidence type="ECO:0000256" key="4">
    <source>
        <dbReference type="ARBA" id="ARBA00022723"/>
    </source>
</evidence>
<comment type="function">
    <text evidence="8">Toxic component of a toxin-antitoxin (TA) system. An RNase.</text>
</comment>
<dbReference type="PANTHER" id="PTHR33653">
    <property type="entry name" value="RIBONUCLEASE VAPC2"/>
    <property type="match status" value="1"/>
</dbReference>
<evidence type="ECO:0000259" key="9">
    <source>
        <dbReference type="Pfam" id="PF01850"/>
    </source>
</evidence>
<dbReference type="InterPro" id="IPR050556">
    <property type="entry name" value="Type_II_TA_system_RNase"/>
</dbReference>
<dbReference type="InterPro" id="IPR022907">
    <property type="entry name" value="VapC_family"/>
</dbReference>
<organism evidence="10 11">
    <name type="scientific">Delftia lacustris</name>
    <dbReference type="NCBI Taxonomy" id="558537"/>
    <lineage>
        <taxon>Bacteria</taxon>
        <taxon>Pseudomonadati</taxon>
        <taxon>Pseudomonadota</taxon>
        <taxon>Betaproteobacteria</taxon>
        <taxon>Burkholderiales</taxon>
        <taxon>Comamonadaceae</taxon>
        <taxon>Delftia</taxon>
    </lineage>
</organism>
<dbReference type="InterPro" id="IPR002716">
    <property type="entry name" value="PIN_dom"/>
</dbReference>
<dbReference type="PANTHER" id="PTHR33653:SF1">
    <property type="entry name" value="RIBONUCLEASE VAPC2"/>
    <property type="match status" value="1"/>
</dbReference>
<accession>A0A1H3E2Q4</accession>
<keyword evidence="6 8" id="KW-0460">Magnesium</keyword>
<dbReference type="Proteomes" id="UP000183417">
    <property type="component" value="Unassembled WGS sequence"/>
</dbReference>
<comment type="similarity">
    <text evidence="7 8">Belongs to the PINc/VapC protein family.</text>
</comment>
<dbReference type="AlphaFoldDB" id="A0A1H3E2Q4"/>
<dbReference type="HAMAP" id="MF_00265">
    <property type="entry name" value="VapC_Nob1"/>
    <property type="match status" value="1"/>
</dbReference>
<evidence type="ECO:0000256" key="1">
    <source>
        <dbReference type="ARBA" id="ARBA00001946"/>
    </source>
</evidence>
<evidence type="ECO:0000313" key="11">
    <source>
        <dbReference type="Proteomes" id="UP000183417"/>
    </source>
</evidence>
<dbReference type="Gene3D" id="3.40.50.1010">
    <property type="entry name" value="5'-nuclease"/>
    <property type="match status" value="1"/>
</dbReference>
<proteinExistence type="inferred from homology"/>
<evidence type="ECO:0000256" key="2">
    <source>
        <dbReference type="ARBA" id="ARBA00022649"/>
    </source>
</evidence>
<keyword evidence="8" id="KW-0800">Toxin</keyword>